<accession>A0A426TRF3</accession>
<comment type="caution">
    <text evidence="2">The sequence shown here is derived from an EMBL/GenBank/DDBJ whole genome shotgun (WGS) entry which is preliminary data.</text>
</comment>
<protein>
    <submittedName>
        <fullName evidence="2">Ribbon-helix-helix domain-containing protein</fullName>
    </submittedName>
</protein>
<evidence type="ECO:0000313" key="2">
    <source>
        <dbReference type="EMBL" id="RRR66044.1"/>
    </source>
</evidence>
<organism evidence="2 3">
    <name type="scientific">Candidatus Viridilinea halotolerans</name>
    <dbReference type="NCBI Taxonomy" id="2491704"/>
    <lineage>
        <taxon>Bacteria</taxon>
        <taxon>Bacillati</taxon>
        <taxon>Chloroflexota</taxon>
        <taxon>Chloroflexia</taxon>
        <taxon>Chloroflexales</taxon>
        <taxon>Chloroflexineae</taxon>
        <taxon>Oscillochloridaceae</taxon>
        <taxon>Candidatus Viridilinea</taxon>
    </lineage>
</organism>
<dbReference type="EMBL" id="RSAS01000889">
    <property type="protein sequence ID" value="RRR66044.1"/>
    <property type="molecule type" value="Genomic_DNA"/>
</dbReference>
<evidence type="ECO:0000313" key="3">
    <source>
        <dbReference type="Proteomes" id="UP000280307"/>
    </source>
</evidence>
<dbReference type="CDD" id="cd21631">
    <property type="entry name" value="RHH_CopG_NikR-like"/>
    <property type="match status" value="1"/>
</dbReference>
<gene>
    <name evidence="2" type="ORF">EI684_21495</name>
</gene>
<name>A0A426TRF3_9CHLR</name>
<proteinExistence type="predicted"/>
<evidence type="ECO:0000259" key="1">
    <source>
        <dbReference type="Pfam" id="PF12651"/>
    </source>
</evidence>
<dbReference type="Proteomes" id="UP000280307">
    <property type="component" value="Unassembled WGS sequence"/>
</dbReference>
<sequence length="88" mass="10160">MCGMTVKVRKQIYLEPTQDALLKRIAGATGVPEAEIIRQALDRHLQYGQLPRRDHQAWAVEQAYLAQLVALGPTEGRRSWQREDLYER</sequence>
<dbReference type="InterPro" id="IPR038733">
    <property type="entry name" value="Predicted_DNA_bind_prot_RHH"/>
</dbReference>
<dbReference type="AlphaFoldDB" id="A0A426TRF3"/>
<reference evidence="2 3" key="1">
    <citation type="submission" date="2018-12" db="EMBL/GenBank/DDBJ databases">
        <title>Genome Sequence of Candidatus Viridilinea halotolerans isolated from saline sulfide-rich spring.</title>
        <authorList>
            <person name="Grouzdev D.S."/>
            <person name="Burganskaya E.I."/>
            <person name="Krutkina M.S."/>
            <person name="Sukhacheva M.V."/>
            <person name="Gorlenko V.M."/>
        </authorList>
    </citation>
    <scope>NUCLEOTIDE SEQUENCE [LARGE SCALE GENOMIC DNA]</scope>
    <source>
        <strain evidence="2">Chok-6</strain>
    </source>
</reference>
<dbReference type="Pfam" id="PF12651">
    <property type="entry name" value="RHH_3"/>
    <property type="match status" value="1"/>
</dbReference>
<feature type="domain" description="Predicted DNA-binding protein ribbon-helix-helix" evidence="1">
    <location>
        <begin position="7"/>
        <end position="42"/>
    </location>
</feature>